<evidence type="ECO:0000313" key="2">
    <source>
        <dbReference type="EMBL" id="KAK3771673.1"/>
    </source>
</evidence>
<comment type="caution">
    <text evidence="2">The sequence shown here is derived from an EMBL/GenBank/DDBJ whole genome shotgun (WGS) entry which is preliminary data.</text>
</comment>
<gene>
    <name evidence="2" type="ORF">RRG08_047924</name>
</gene>
<feature type="region of interest" description="Disordered" evidence="1">
    <location>
        <begin position="39"/>
        <end position="71"/>
    </location>
</feature>
<accession>A0AAE1DJG8</accession>
<sequence length="177" mass="19333">MKAAFDFTWLHTLEMVRSIPAIRASWCWTRLPSLRPGPTTSRLGEVTGSAHVSVPRLKSQKRPAADSDCLTPSYGDRQARYSIDLTARLPTAVGEPECASSAVGSSINNTTDRTRAWPVQFKLAPVSRSASSAGWTTDRHDQPAMTGRLGSIQIAVPLRRGNTGSEKVPTPITEHWH</sequence>
<dbReference type="EMBL" id="JAWDGP010003693">
    <property type="protein sequence ID" value="KAK3771673.1"/>
    <property type="molecule type" value="Genomic_DNA"/>
</dbReference>
<evidence type="ECO:0000313" key="3">
    <source>
        <dbReference type="Proteomes" id="UP001283361"/>
    </source>
</evidence>
<dbReference type="Proteomes" id="UP001283361">
    <property type="component" value="Unassembled WGS sequence"/>
</dbReference>
<evidence type="ECO:0000256" key="1">
    <source>
        <dbReference type="SAM" id="MobiDB-lite"/>
    </source>
</evidence>
<keyword evidence="3" id="KW-1185">Reference proteome</keyword>
<name>A0AAE1DJG8_9GAST</name>
<protein>
    <submittedName>
        <fullName evidence="2">Uncharacterized protein</fullName>
    </submittedName>
</protein>
<organism evidence="2 3">
    <name type="scientific">Elysia crispata</name>
    <name type="common">lettuce slug</name>
    <dbReference type="NCBI Taxonomy" id="231223"/>
    <lineage>
        <taxon>Eukaryota</taxon>
        <taxon>Metazoa</taxon>
        <taxon>Spiralia</taxon>
        <taxon>Lophotrochozoa</taxon>
        <taxon>Mollusca</taxon>
        <taxon>Gastropoda</taxon>
        <taxon>Heterobranchia</taxon>
        <taxon>Euthyneura</taxon>
        <taxon>Panpulmonata</taxon>
        <taxon>Sacoglossa</taxon>
        <taxon>Placobranchoidea</taxon>
        <taxon>Plakobranchidae</taxon>
        <taxon>Elysia</taxon>
    </lineage>
</organism>
<reference evidence="2" key="1">
    <citation type="journal article" date="2023" name="G3 (Bethesda)">
        <title>A reference genome for the long-term kleptoplast-retaining sea slug Elysia crispata morphotype clarki.</title>
        <authorList>
            <person name="Eastman K.E."/>
            <person name="Pendleton A.L."/>
            <person name="Shaikh M.A."/>
            <person name="Suttiyut T."/>
            <person name="Ogas R."/>
            <person name="Tomko P."/>
            <person name="Gavelis G."/>
            <person name="Widhalm J.R."/>
            <person name="Wisecaver J.H."/>
        </authorList>
    </citation>
    <scope>NUCLEOTIDE SEQUENCE</scope>
    <source>
        <strain evidence="2">ECLA1</strain>
    </source>
</reference>
<dbReference type="AlphaFoldDB" id="A0AAE1DJG8"/>
<proteinExistence type="predicted"/>